<dbReference type="Proteomes" id="UP000036908">
    <property type="component" value="Unassembled WGS sequence"/>
</dbReference>
<dbReference type="Pfam" id="PF07730">
    <property type="entry name" value="HisKA_3"/>
    <property type="match status" value="1"/>
</dbReference>
<protein>
    <recommendedName>
        <fullName evidence="2">histidine kinase</fullName>
        <ecNumber evidence="2">2.7.13.3</ecNumber>
    </recommendedName>
</protein>
<dbReference type="Gene3D" id="1.20.5.1930">
    <property type="match status" value="1"/>
</dbReference>
<dbReference type="GO" id="GO:0000155">
    <property type="term" value="F:phosphorelay sensor kinase activity"/>
    <property type="evidence" value="ECO:0007669"/>
    <property type="project" value="InterPro"/>
</dbReference>
<dbReference type="OrthoDB" id="1523646at2"/>
<dbReference type="InterPro" id="IPR019734">
    <property type="entry name" value="TPR_rpt"/>
</dbReference>
<keyword evidence="10" id="KW-0472">Membrane</keyword>
<name>A0A0L8AIC6_9BACT</name>
<dbReference type="Gene3D" id="1.25.40.10">
    <property type="entry name" value="Tetratricopeptide repeat domain"/>
    <property type="match status" value="2"/>
</dbReference>
<evidence type="ECO:0000256" key="4">
    <source>
        <dbReference type="ARBA" id="ARBA00022679"/>
    </source>
</evidence>
<dbReference type="InterPro" id="IPR011712">
    <property type="entry name" value="Sig_transdc_His_kin_sub3_dim/P"/>
</dbReference>
<evidence type="ECO:0000256" key="1">
    <source>
        <dbReference type="ARBA" id="ARBA00000085"/>
    </source>
</evidence>
<dbReference type="InterPro" id="IPR011990">
    <property type="entry name" value="TPR-like_helical_dom_sf"/>
</dbReference>
<dbReference type="Pfam" id="PF13424">
    <property type="entry name" value="TPR_12"/>
    <property type="match status" value="2"/>
</dbReference>
<keyword evidence="5" id="KW-0547">Nucleotide-binding</keyword>
<organism evidence="13 14">
    <name type="scientific">Roseivirga seohaensis subsp. aquiponti</name>
    <dbReference type="NCBI Taxonomy" id="1566026"/>
    <lineage>
        <taxon>Bacteria</taxon>
        <taxon>Pseudomonadati</taxon>
        <taxon>Bacteroidota</taxon>
        <taxon>Cytophagia</taxon>
        <taxon>Cytophagales</taxon>
        <taxon>Roseivirgaceae</taxon>
        <taxon>Roseivirga</taxon>
    </lineage>
</organism>
<evidence type="ECO:0000256" key="9">
    <source>
        <dbReference type="SAM" id="Coils"/>
    </source>
</evidence>
<dbReference type="InterPro" id="IPR036890">
    <property type="entry name" value="HATPase_C_sf"/>
</dbReference>
<dbReference type="RefSeq" id="WP_053224422.1">
    <property type="nucleotide sequence ID" value="NZ_JSVA01000017.1"/>
</dbReference>
<feature type="transmembrane region" description="Helical" evidence="10">
    <location>
        <begin position="406"/>
        <end position="425"/>
    </location>
</feature>
<feature type="coiled-coil region" evidence="9">
    <location>
        <begin position="429"/>
        <end position="456"/>
    </location>
</feature>
<comment type="catalytic activity">
    <reaction evidence="1">
        <text>ATP + protein L-histidine = ADP + protein N-phospho-L-histidine.</text>
        <dbReference type="EC" id="2.7.13.3"/>
    </reaction>
</comment>
<dbReference type="Gene3D" id="3.30.565.10">
    <property type="entry name" value="Histidine kinase-like ATPase, C-terminal domain"/>
    <property type="match status" value="1"/>
</dbReference>
<accession>A0A0L8AIC6</accession>
<proteinExistence type="predicted"/>
<evidence type="ECO:0000256" key="2">
    <source>
        <dbReference type="ARBA" id="ARBA00012438"/>
    </source>
</evidence>
<comment type="caution">
    <text evidence="13">The sequence shown here is derived from an EMBL/GenBank/DDBJ whole genome shotgun (WGS) entry which is preliminary data.</text>
</comment>
<dbReference type="InterPro" id="IPR003594">
    <property type="entry name" value="HATPase_dom"/>
</dbReference>
<gene>
    <name evidence="13" type="ORF">OB69_14275</name>
</gene>
<dbReference type="PANTHER" id="PTHR24421">
    <property type="entry name" value="NITRATE/NITRITE SENSOR PROTEIN NARX-RELATED"/>
    <property type="match status" value="1"/>
</dbReference>
<dbReference type="AlphaFoldDB" id="A0A0L8AIC6"/>
<evidence type="ECO:0000256" key="7">
    <source>
        <dbReference type="ARBA" id="ARBA00022840"/>
    </source>
</evidence>
<dbReference type="InterPro" id="IPR050482">
    <property type="entry name" value="Sensor_HK_TwoCompSys"/>
</dbReference>
<keyword evidence="11" id="KW-0732">Signal</keyword>
<evidence type="ECO:0000313" key="13">
    <source>
        <dbReference type="EMBL" id="KOF01905.1"/>
    </source>
</evidence>
<dbReference type="EMBL" id="JSVA01000017">
    <property type="protein sequence ID" value="KOF01905.1"/>
    <property type="molecule type" value="Genomic_DNA"/>
</dbReference>
<evidence type="ECO:0000256" key="3">
    <source>
        <dbReference type="ARBA" id="ARBA00022553"/>
    </source>
</evidence>
<keyword evidence="10" id="KW-0812">Transmembrane</keyword>
<dbReference type="Pfam" id="PF02518">
    <property type="entry name" value="HATPase_c"/>
    <property type="match status" value="1"/>
</dbReference>
<evidence type="ECO:0000313" key="14">
    <source>
        <dbReference type="Proteomes" id="UP000036908"/>
    </source>
</evidence>
<dbReference type="CDD" id="cd16917">
    <property type="entry name" value="HATPase_UhpB-NarQ-NarX-like"/>
    <property type="match status" value="1"/>
</dbReference>
<evidence type="ECO:0000256" key="8">
    <source>
        <dbReference type="ARBA" id="ARBA00023012"/>
    </source>
</evidence>
<dbReference type="PATRIC" id="fig|1566026.4.peg.1165"/>
<feature type="coiled-coil region" evidence="9">
    <location>
        <begin position="363"/>
        <end position="404"/>
    </location>
</feature>
<dbReference type="SUPFAM" id="SSF48452">
    <property type="entry name" value="TPR-like"/>
    <property type="match status" value="2"/>
</dbReference>
<feature type="domain" description="Histidine kinase/HSP90-like ATPase" evidence="12">
    <location>
        <begin position="564"/>
        <end position="654"/>
    </location>
</feature>
<evidence type="ECO:0000256" key="6">
    <source>
        <dbReference type="ARBA" id="ARBA00022777"/>
    </source>
</evidence>
<dbReference type="SMART" id="SM00028">
    <property type="entry name" value="TPR"/>
    <property type="match status" value="4"/>
</dbReference>
<dbReference type="SMART" id="SM00387">
    <property type="entry name" value="HATPase_c"/>
    <property type="match status" value="1"/>
</dbReference>
<feature type="coiled-coil region" evidence="9">
    <location>
        <begin position="207"/>
        <end position="234"/>
    </location>
</feature>
<keyword evidence="9" id="KW-0175">Coiled coil</keyword>
<keyword evidence="7" id="KW-0067">ATP-binding</keyword>
<dbReference type="GO" id="GO:0016020">
    <property type="term" value="C:membrane"/>
    <property type="evidence" value="ECO:0007669"/>
    <property type="project" value="InterPro"/>
</dbReference>
<evidence type="ECO:0000259" key="12">
    <source>
        <dbReference type="SMART" id="SM00387"/>
    </source>
</evidence>
<dbReference type="EC" id="2.7.13.3" evidence="2"/>
<dbReference type="GO" id="GO:0005524">
    <property type="term" value="F:ATP binding"/>
    <property type="evidence" value="ECO:0007669"/>
    <property type="project" value="UniProtKB-KW"/>
</dbReference>
<evidence type="ECO:0000256" key="10">
    <source>
        <dbReference type="SAM" id="Phobius"/>
    </source>
</evidence>
<keyword evidence="14" id="KW-1185">Reference proteome</keyword>
<keyword evidence="6" id="KW-0418">Kinase</keyword>
<dbReference type="SUPFAM" id="SSF55874">
    <property type="entry name" value="ATPase domain of HSP90 chaperone/DNA topoisomerase II/histidine kinase"/>
    <property type="match status" value="1"/>
</dbReference>
<keyword evidence="4" id="KW-0808">Transferase</keyword>
<sequence>MRSFHKLRFLIAISLLLFASVCLQAQNTPQSVIDALKDSLSVKSGKERIEFLGDIGFKYRTINKDSAWHYVRQAYKEAEAFGDKDLQGRISMNLAILKTEAGDYEDAIKSYKLAMNLVDSTNGSQTLSFVYHNMANAYERTGVIDTAIYYSLKALRRYEIANDSQRIASVKLNIASQYRTIKEYELSEKVNMESLEMYRALGDVFFQAAIENNLALLNNDQERYQEALQHAEKSLELWQSIGQRLVVAYSYTNLGIAQKGLGQLNESEQSLKNALALQQERGDRYEVIFLKMHLADVLNKRGNYTEAANLGKEAYQGAVDDDLLIFQQKTALTLSSIYENERNYQKALVYLKKSNAAQDSLFITDKAKEVLKLKQQYETEQKENEILRQQNELVENELIIKKRNNLLLASGGLVILILVIGYGVFRDQKLKAQAQKREAELQKAMVEAQAQENLKEQRIRIARDLHDNIGSQLTYITSITDTAKRNIDKGEVFMAEKLTQMKQFTLVTIAELRDTIWAMNKDEISLEDIQERTNQLAATIHDATDDAISVRTFGDNSDKVLNAFVGMNLFRIIQESINNAVKHSGTSEVVVSFKEVGNKVEILIEDFGKGFDTKAESAGNGLYIMKSRAEKAGIEYKLSSKVGEGTKVELTVEA</sequence>
<evidence type="ECO:0000256" key="11">
    <source>
        <dbReference type="SAM" id="SignalP"/>
    </source>
</evidence>
<feature type="chain" id="PRO_5005579951" description="histidine kinase" evidence="11">
    <location>
        <begin position="26"/>
        <end position="654"/>
    </location>
</feature>
<feature type="signal peptide" evidence="11">
    <location>
        <begin position="1"/>
        <end position="25"/>
    </location>
</feature>
<reference evidence="14" key="1">
    <citation type="submission" date="2014-11" db="EMBL/GenBank/DDBJ databases">
        <title>Genome sequencing of Roseivirga sp. D-25.</title>
        <authorList>
            <person name="Selvaratnam C."/>
            <person name="Thevarajoo S."/>
            <person name="Goh K.M."/>
            <person name="Eee R."/>
            <person name="Chan K.-G."/>
            <person name="Chong C.S."/>
        </authorList>
    </citation>
    <scope>NUCLEOTIDE SEQUENCE [LARGE SCALE GENOMIC DNA]</scope>
    <source>
        <strain evidence="14">D-25</strain>
    </source>
</reference>
<dbReference type="PANTHER" id="PTHR24421:SF10">
    <property type="entry name" value="NITRATE_NITRITE SENSOR PROTEIN NARQ"/>
    <property type="match status" value="1"/>
</dbReference>
<evidence type="ECO:0000256" key="5">
    <source>
        <dbReference type="ARBA" id="ARBA00022741"/>
    </source>
</evidence>
<keyword evidence="8" id="KW-0902">Two-component regulatory system</keyword>
<keyword evidence="3" id="KW-0597">Phosphoprotein</keyword>
<dbReference type="GO" id="GO:0046983">
    <property type="term" value="F:protein dimerization activity"/>
    <property type="evidence" value="ECO:0007669"/>
    <property type="project" value="InterPro"/>
</dbReference>
<keyword evidence="10" id="KW-1133">Transmembrane helix</keyword>